<dbReference type="Proteomes" id="UP001419268">
    <property type="component" value="Unassembled WGS sequence"/>
</dbReference>
<proteinExistence type="predicted"/>
<organism evidence="1 2">
    <name type="scientific">Stephania cephalantha</name>
    <dbReference type="NCBI Taxonomy" id="152367"/>
    <lineage>
        <taxon>Eukaryota</taxon>
        <taxon>Viridiplantae</taxon>
        <taxon>Streptophyta</taxon>
        <taxon>Embryophyta</taxon>
        <taxon>Tracheophyta</taxon>
        <taxon>Spermatophyta</taxon>
        <taxon>Magnoliopsida</taxon>
        <taxon>Ranunculales</taxon>
        <taxon>Menispermaceae</taxon>
        <taxon>Menispermoideae</taxon>
        <taxon>Cissampelideae</taxon>
        <taxon>Stephania</taxon>
    </lineage>
</organism>
<name>A0AAP0KAU5_9MAGN</name>
<dbReference type="EMBL" id="JBBNAG010000003">
    <property type="protein sequence ID" value="KAK9149218.1"/>
    <property type="molecule type" value="Genomic_DNA"/>
</dbReference>
<dbReference type="AlphaFoldDB" id="A0AAP0KAU5"/>
<comment type="caution">
    <text evidence="1">The sequence shown here is derived from an EMBL/GenBank/DDBJ whole genome shotgun (WGS) entry which is preliminary data.</text>
</comment>
<accession>A0AAP0KAU5</accession>
<evidence type="ECO:0000313" key="2">
    <source>
        <dbReference type="Proteomes" id="UP001419268"/>
    </source>
</evidence>
<sequence>MNPFAEKEAWEDHQIGKGTFQIWFKKIKKQEIADDDYQYVFEDQIDFIKESRIGGVNDEEELTEEGFQANATLDAEKFSDYFDSAPIFKIPVRRFPVEIFYTKALKADYLP</sequence>
<gene>
    <name evidence="1" type="ORF">Scep_007975</name>
</gene>
<keyword evidence="2" id="KW-1185">Reference proteome</keyword>
<reference evidence="1 2" key="1">
    <citation type="submission" date="2024-01" db="EMBL/GenBank/DDBJ databases">
        <title>Genome assemblies of Stephania.</title>
        <authorList>
            <person name="Yang L."/>
        </authorList>
    </citation>
    <scope>NUCLEOTIDE SEQUENCE [LARGE SCALE GENOMIC DNA]</scope>
    <source>
        <strain evidence="1">JXDWG</strain>
        <tissue evidence="1">Leaf</tissue>
    </source>
</reference>
<evidence type="ECO:0000313" key="1">
    <source>
        <dbReference type="EMBL" id="KAK9149218.1"/>
    </source>
</evidence>
<protein>
    <submittedName>
        <fullName evidence="1">Uncharacterized protein</fullName>
    </submittedName>
</protein>